<dbReference type="SUPFAM" id="SSF51905">
    <property type="entry name" value="FAD/NAD(P)-binding domain"/>
    <property type="match status" value="1"/>
</dbReference>
<name>A0A9E8SEF6_9FLAO</name>
<protein>
    <submittedName>
        <fullName evidence="2">FAD/NAD(P)-binding protein</fullName>
    </submittedName>
</protein>
<dbReference type="InterPro" id="IPR052189">
    <property type="entry name" value="L-asp_N-monooxygenase_NS-form"/>
</dbReference>
<sequence>MKHILDNSSRLIKTFNSITIFEKGKQMGFGMPYNPETTDIYNLSNISSEEIPKLPQSLASWLREQDQESLKKWNVTTFPIEDSQVYSRLALGHYFHAQFDVIIKKLKAEGFRVNALVNCTVTDILLEIKSNTGKVVANNGDYKCSKIVIATGHNFLNTDQPVTVIMEPRGLLKKFYLVNRNSIILRLAF</sequence>
<dbReference type="InterPro" id="IPR036188">
    <property type="entry name" value="FAD/NAD-bd_sf"/>
</dbReference>
<dbReference type="RefSeq" id="WP_267677730.1">
    <property type="nucleotide sequence ID" value="NZ_CP113088.1"/>
</dbReference>
<organism evidence="2 3">
    <name type="scientific">Lacinutrix neustonica</name>
    <dbReference type="NCBI Taxonomy" id="2980107"/>
    <lineage>
        <taxon>Bacteria</taxon>
        <taxon>Pseudomonadati</taxon>
        <taxon>Bacteroidota</taxon>
        <taxon>Flavobacteriia</taxon>
        <taxon>Flavobacteriales</taxon>
        <taxon>Flavobacteriaceae</taxon>
        <taxon>Lacinutrix</taxon>
    </lineage>
</organism>
<evidence type="ECO:0000313" key="3">
    <source>
        <dbReference type="Proteomes" id="UP001164705"/>
    </source>
</evidence>
<accession>A0A9E8SEF6</accession>
<dbReference type="Proteomes" id="UP001164705">
    <property type="component" value="Chromosome"/>
</dbReference>
<evidence type="ECO:0000259" key="1">
    <source>
        <dbReference type="Pfam" id="PF13454"/>
    </source>
</evidence>
<evidence type="ECO:0000313" key="2">
    <source>
        <dbReference type="EMBL" id="WAC03156.1"/>
    </source>
</evidence>
<dbReference type="EMBL" id="CP113088">
    <property type="protein sequence ID" value="WAC03156.1"/>
    <property type="molecule type" value="Genomic_DNA"/>
</dbReference>
<keyword evidence="3" id="KW-1185">Reference proteome</keyword>
<dbReference type="InterPro" id="IPR038732">
    <property type="entry name" value="HpyO/CreE_NAD-binding"/>
</dbReference>
<feature type="domain" description="FAD-dependent urate hydroxylase HpyO/Asp monooxygenase CreE-like FAD/NAD(P)-binding" evidence="1">
    <location>
        <begin position="7"/>
        <end position="153"/>
    </location>
</feature>
<proteinExistence type="predicted"/>
<gene>
    <name evidence="2" type="ORF">N7U66_05970</name>
</gene>
<reference evidence="2" key="1">
    <citation type="submission" date="2022-11" db="EMBL/GenBank/DDBJ databases">
        <title>Lacinutrix neustonica HL-RS19T sp. nov., isolated from the surface microlayer sample of brackish Lake Shihwa.</title>
        <authorList>
            <person name="Choi J.Y."/>
            <person name="Hwang C.Y."/>
        </authorList>
    </citation>
    <scope>NUCLEOTIDE SEQUENCE</scope>
    <source>
        <strain evidence="2">HL-RS19</strain>
    </source>
</reference>
<dbReference type="AlphaFoldDB" id="A0A9E8SEF6"/>
<dbReference type="KEGG" id="lnu:N7U66_05970"/>
<dbReference type="PANTHER" id="PTHR40254:SF1">
    <property type="entry name" value="BLR0577 PROTEIN"/>
    <property type="match status" value="1"/>
</dbReference>
<dbReference type="Pfam" id="PF13454">
    <property type="entry name" value="NAD_binding_9"/>
    <property type="match status" value="1"/>
</dbReference>
<dbReference type="PANTHER" id="PTHR40254">
    <property type="entry name" value="BLR0577 PROTEIN"/>
    <property type="match status" value="1"/>
</dbReference>